<dbReference type="EMBL" id="BSFM01000021">
    <property type="protein sequence ID" value="GLK86447.1"/>
    <property type="molecule type" value="Genomic_DNA"/>
</dbReference>
<reference evidence="3" key="2">
    <citation type="submission" date="2023-01" db="EMBL/GenBank/DDBJ databases">
        <authorList>
            <person name="Sun Q."/>
            <person name="Evtushenko L."/>
        </authorList>
    </citation>
    <scope>NUCLEOTIDE SEQUENCE</scope>
    <source>
        <strain evidence="3">VKM B-2789</strain>
    </source>
</reference>
<dbReference type="Pfam" id="PF14559">
    <property type="entry name" value="TPR_19"/>
    <property type="match status" value="2"/>
</dbReference>
<keyword evidence="4" id="KW-1185">Reference proteome</keyword>
<evidence type="ECO:0000256" key="1">
    <source>
        <dbReference type="ARBA" id="ARBA00022679"/>
    </source>
</evidence>
<feature type="region of interest" description="Disordered" evidence="2">
    <location>
        <begin position="1"/>
        <end position="26"/>
    </location>
</feature>
<dbReference type="InterPro" id="IPR007577">
    <property type="entry name" value="GlycoTrfase_DXD_sugar-bd_CS"/>
</dbReference>
<dbReference type="PANTHER" id="PTHR32385">
    <property type="entry name" value="MANNOSYL PHOSPHORYLINOSITOL CERAMIDE SYNTHASE"/>
    <property type="match status" value="1"/>
</dbReference>
<dbReference type="InterPro" id="IPR019734">
    <property type="entry name" value="TPR_rpt"/>
</dbReference>
<feature type="region of interest" description="Disordered" evidence="2">
    <location>
        <begin position="756"/>
        <end position="793"/>
    </location>
</feature>
<evidence type="ECO:0000313" key="3">
    <source>
        <dbReference type="EMBL" id="GLK86447.1"/>
    </source>
</evidence>
<dbReference type="SUPFAM" id="SSF53448">
    <property type="entry name" value="Nucleotide-diphospho-sugar transferases"/>
    <property type="match status" value="1"/>
</dbReference>
<dbReference type="GO" id="GO:0016020">
    <property type="term" value="C:membrane"/>
    <property type="evidence" value="ECO:0007669"/>
    <property type="project" value="GOC"/>
</dbReference>
<gene>
    <name evidence="3" type="ORF">GCM10017653_45170</name>
</gene>
<dbReference type="InterPro" id="IPR029044">
    <property type="entry name" value="Nucleotide-diphossugar_trans"/>
</dbReference>
<protein>
    <recommendedName>
        <fullName evidence="5">Tetratricopeptide repeat protein</fullName>
    </recommendedName>
</protein>
<dbReference type="SUPFAM" id="SSF48452">
    <property type="entry name" value="TPR-like"/>
    <property type="match status" value="2"/>
</dbReference>
<accession>A0A9W6K0A7</accession>
<reference evidence="3" key="1">
    <citation type="journal article" date="2014" name="Int. J. Syst. Evol. Microbiol.">
        <title>Complete genome sequence of Corynebacterium casei LMG S-19264T (=DSM 44701T), isolated from a smear-ripened cheese.</title>
        <authorList>
            <consortium name="US DOE Joint Genome Institute (JGI-PGF)"/>
            <person name="Walter F."/>
            <person name="Albersmeier A."/>
            <person name="Kalinowski J."/>
            <person name="Ruckert C."/>
        </authorList>
    </citation>
    <scope>NUCLEOTIDE SEQUENCE</scope>
    <source>
        <strain evidence="3">VKM B-2789</strain>
    </source>
</reference>
<dbReference type="SMART" id="SM00028">
    <property type="entry name" value="TPR"/>
    <property type="match status" value="7"/>
</dbReference>
<dbReference type="InterPro" id="IPR051706">
    <property type="entry name" value="Glycosyltransferase_domain"/>
</dbReference>
<dbReference type="PANTHER" id="PTHR32385:SF15">
    <property type="entry name" value="INOSITOL PHOSPHOCERAMIDE MANNOSYLTRANSFERASE 1"/>
    <property type="match status" value="1"/>
</dbReference>
<evidence type="ECO:0008006" key="5">
    <source>
        <dbReference type="Google" id="ProtNLM"/>
    </source>
</evidence>
<dbReference type="Gene3D" id="3.90.550.20">
    <property type="match status" value="1"/>
</dbReference>
<dbReference type="Gene3D" id="1.25.40.10">
    <property type="entry name" value="Tetratricopeptide repeat domain"/>
    <property type="match status" value="2"/>
</dbReference>
<organism evidence="3 4">
    <name type="scientific">Ancylobacter defluvii</name>
    <dbReference type="NCBI Taxonomy" id="1282440"/>
    <lineage>
        <taxon>Bacteria</taxon>
        <taxon>Pseudomonadati</taxon>
        <taxon>Pseudomonadota</taxon>
        <taxon>Alphaproteobacteria</taxon>
        <taxon>Hyphomicrobiales</taxon>
        <taxon>Xanthobacteraceae</taxon>
        <taxon>Ancylobacter</taxon>
    </lineage>
</organism>
<dbReference type="Proteomes" id="UP001143330">
    <property type="component" value="Unassembled WGS sequence"/>
</dbReference>
<sequence>MRRDRGPAGATDATGDAMSSQPTDRLSQAKALIAAGQRGKAEALLRQILKTAPGKPIPLQMLAELRRKAGDSTEATALFVRLWAAGTGPSKAGLSLARLLIADKQLNEAEAVLRQVLDRLPDQIEARLLLVDLRRKQRDPQQAEALLQQGWSLCPGEPRIGLPLIEMLVARKAVPEAEAVLRPLLEADPDALELRLQLAEFRRRQGDAEEAEDLLRQGWSRHPASVAPVLELSKLLARLGRTEEAETVLVQALEAAPAHPELLVALGRRQSASHRDAEAIKTFERAIETPESPTEAWLGLAHASGRLVSTRLALEKLAQALAAKQDDPDVHYALASHLQQIGCLAEAEMVVSSAVSRFPGDLDLQTLGFRLDIITGRYDAALAHIARLPDKTRKDHRLRNRLKAVLYKAQWRVEKARDLYRNSNRSDLDAPEYRLLADIHLMALDVVEARRCLREANRRTPQRRMLNVSQGLVGEILNDFWTDPQALAAGQAAREQDKLENWVATVDAHRHHTGCAIGLMIHLRQTGAFDEKPSEADDRVAIPRHIHQFWDTPEIPDDVMTLMGSWRAHNPGWSYTLHSLDSAREWLRQVSDSRLLRAFRHMPTIAGKVDLLRLAVLFAEGGVYADADDRCLASLDAAISGRGLVLRQEHYGSIGNNFIAVRPHHPVIGQALEDAVSAVLRGDRESIWLSTGPGLMTRTVATHLVDDPRRLETLGSDLLVLDQPEITRFCVSGCRVSYKHTDRNWQAREFDNLPHIVHSAAPPPPPAERPGTRPADEPGNAAATLPPAPRALP</sequence>
<feature type="compositionally biased region" description="Low complexity" evidence="2">
    <location>
        <begin position="8"/>
        <end position="17"/>
    </location>
</feature>
<dbReference type="GO" id="GO:0000030">
    <property type="term" value="F:mannosyltransferase activity"/>
    <property type="evidence" value="ECO:0007669"/>
    <property type="project" value="TreeGrafter"/>
</dbReference>
<proteinExistence type="predicted"/>
<dbReference type="AlphaFoldDB" id="A0A9W6K0A7"/>
<comment type="caution">
    <text evidence="3">The sequence shown here is derived from an EMBL/GenBank/DDBJ whole genome shotgun (WGS) entry which is preliminary data.</text>
</comment>
<keyword evidence="1" id="KW-0808">Transferase</keyword>
<dbReference type="InterPro" id="IPR011990">
    <property type="entry name" value="TPR-like_helical_dom_sf"/>
</dbReference>
<evidence type="ECO:0000313" key="4">
    <source>
        <dbReference type="Proteomes" id="UP001143330"/>
    </source>
</evidence>
<name>A0A9W6K0A7_9HYPH</name>
<dbReference type="Pfam" id="PF04488">
    <property type="entry name" value="Gly_transf_sug"/>
    <property type="match status" value="1"/>
</dbReference>
<dbReference type="GO" id="GO:0051999">
    <property type="term" value="P:mannosyl-inositol phosphorylceramide biosynthetic process"/>
    <property type="evidence" value="ECO:0007669"/>
    <property type="project" value="TreeGrafter"/>
</dbReference>
<evidence type="ECO:0000256" key="2">
    <source>
        <dbReference type="SAM" id="MobiDB-lite"/>
    </source>
</evidence>